<keyword evidence="1" id="KW-0732">Signal</keyword>
<keyword evidence="3" id="KW-1185">Reference proteome</keyword>
<dbReference type="EMBL" id="JAIZAY010000001">
    <property type="protein sequence ID" value="KAJ8048184.1"/>
    <property type="molecule type" value="Genomic_DNA"/>
</dbReference>
<sequence>MASLRFLCVALLLLTVTNVMTVDGRRGCLKGLVRSTTLKPKSDSPSCKRCACIKGEFKCKIKPGVC</sequence>
<evidence type="ECO:0000313" key="2">
    <source>
        <dbReference type="EMBL" id="KAJ8048184.1"/>
    </source>
</evidence>
<gene>
    <name evidence="2" type="ORF">HOLleu_00386</name>
</gene>
<dbReference type="Proteomes" id="UP001152320">
    <property type="component" value="Chromosome 1"/>
</dbReference>
<protein>
    <submittedName>
        <fullName evidence="2">Uncharacterized protein</fullName>
    </submittedName>
</protein>
<dbReference type="AlphaFoldDB" id="A0A9Q1CPJ6"/>
<evidence type="ECO:0000313" key="3">
    <source>
        <dbReference type="Proteomes" id="UP001152320"/>
    </source>
</evidence>
<reference evidence="2" key="1">
    <citation type="submission" date="2021-10" db="EMBL/GenBank/DDBJ databases">
        <title>Tropical sea cucumber genome reveals ecological adaptation and Cuvierian tubules defense mechanism.</title>
        <authorList>
            <person name="Chen T."/>
        </authorList>
    </citation>
    <scope>NUCLEOTIDE SEQUENCE</scope>
    <source>
        <strain evidence="2">Nanhai2018</strain>
        <tissue evidence="2">Muscle</tissue>
    </source>
</reference>
<name>A0A9Q1CPJ6_HOLLE</name>
<feature type="signal peptide" evidence="1">
    <location>
        <begin position="1"/>
        <end position="21"/>
    </location>
</feature>
<proteinExistence type="predicted"/>
<comment type="caution">
    <text evidence="2">The sequence shown here is derived from an EMBL/GenBank/DDBJ whole genome shotgun (WGS) entry which is preliminary data.</text>
</comment>
<accession>A0A9Q1CPJ6</accession>
<organism evidence="2 3">
    <name type="scientific">Holothuria leucospilota</name>
    <name type="common">Black long sea cucumber</name>
    <name type="synonym">Mertensiothuria leucospilota</name>
    <dbReference type="NCBI Taxonomy" id="206669"/>
    <lineage>
        <taxon>Eukaryota</taxon>
        <taxon>Metazoa</taxon>
        <taxon>Echinodermata</taxon>
        <taxon>Eleutherozoa</taxon>
        <taxon>Echinozoa</taxon>
        <taxon>Holothuroidea</taxon>
        <taxon>Aspidochirotacea</taxon>
        <taxon>Aspidochirotida</taxon>
        <taxon>Holothuriidae</taxon>
        <taxon>Holothuria</taxon>
    </lineage>
</organism>
<feature type="chain" id="PRO_5040181534" evidence="1">
    <location>
        <begin position="22"/>
        <end position="66"/>
    </location>
</feature>
<evidence type="ECO:0000256" key="1">
    <source>
        <dbReference type="SAM" id="SignalP"/>
    </source>
</evidence>